<evidence type="ECO:0000313" key="2">
    <source>
        <dbReference type="Proteomes" id="UP000642819"/>
    </source>
</evidence>
<protein>
    <recommendedName>
        <fullName evidence="3">ABC transporter</fullName>
    </recommendedName>
</protein>
<evidence type="ECO:0008006" key="3">
    <source>
        <dbReference type="Google" id="ProtNLM"/>
    </source>
</evidence>
<dbReference type="SUPFAM" id="SSF52540">
    <property type="entry name" value="P-loop containing nucleoside triphosphate hydrolases"/>
    <property type="match status" value="1"/>
</dbReference>
<proteinExistence type="predicted"/>
<accession>A0ABQ3GKH1</accession>
<dbReference type="Proteomes" id="UP000642819">
    <property type="component" value="Unassembled WGS sequence"/>
</dbReference>
<gene>
    <name evidence="1" type="ORF">GCM10008096_26320</name>
</gene>
<keyword evidence="2" id="KW-1185">Reference proteome</keyword>
<dbReference type="PANTHER" id="PTHR46743">
    <property type="entry name" value="TEICHOIC ACIDS EXPORT ATP-BINDING PROTEIN TAGH"/>
    <property type="match status" value="1"/>
</dbReference>
<evidence type="ECO:0000313" key="1">
    <source>
        <dbReference type="EMBL" id="GHD11671.1"/>
    </source>
</evidence>
<dbReference type="Gene3D" id="3.40.50.300">
    <property type="entry name" value="P-loop containing nucleotide triphosphate hydrolases"/>
    <property type="match status" value="1"/>
</dbReference>
<name>A0ABQ3GKH1_9MICC</name>
<sequence length="232" mass="25796">MALPGESVGILGSRRDGAQLVTELVAGSKDPEQGKIYIDGDPVVLDAPGAFLSEETLRFNAVRFAMAHGMSGQRVRSAVAIVAQEAALDDAVFDDQVRNIDHQTVERVRFYLALATGTKALVIDDSEVLFELLQNEWEQKKVEAFYGRGGSMILVSNDIRHLSPLAGRICWLHEGNFIMDAETATVKRWRTQLAKAEREKDTKRAGQLVRRFQAEYEPPALSLRGNARRRTT</sequence>
<organism evidence="1 2">
    <name type="scientific">Zhihengliuella salsuginis</name>
    <dbReference type="NCBI Taxonomy" id="578222"/>
    <lineage>
        <taxon>Bacteria</taxon>
        <taxon>Bacillati</taxon>
        <taxon>Actinomycetota</taxon>
        <taxon>Actinomycetes</taxon>
        <taxon>Micrococcales</taxon>
        <taxon>Micrococcaceae</taxon>
        <taxon>Zhihengliuella</taxon>
    </lineage>
</organism>
<dbReference type="InterPro" id="IPR027417">
    <property type="entry name" value="P-loop_NTPase"/>
</dbReference>
<dbReference type="PANTHER" id="PTHR46743:SF2">
    <property type="entry name" value="TEICHOIC ACIDS EXPORT ATP-BINDING PROTEIN TAGH"/>
    <property type="match status" value="1"/>
</dbReference>
<comment type="caution">
    <text evidence="1">The sequence shown here is derived from an EMBL/GenBank/DDBJ whole genome shotgun (WGS) entry which is preliminary data.</text>
</comment>
<dbReference type="InterPro" id="IPR050683">
    <property type="entry name" value="Bact_Polysacc_Export_ATP-bd"/>
</dbReference>
<dbReference type="EMBL" id="BMXK01000012">
    <property type="protein sequence ID" value="GHD11671.1"/>
    <property type="molecule type" value="Genomic_DNA"/>
</dbReference>
<reference evidence="2" key="1">
    <citation type="journal article" date="2019" name="Int. J. Syst. Evol. Microbiol.">
        <title>The Global Catalogue of Microorganisms (GCM) 10K type strain sequencing project: providing services to taxonomists for standard genome sequencing and annotation.</title>
        <authorList>
            <consortium name="The Broad Institute Genomics Platform"/>
            <consortium name="The Broad Institute Genome Sequencing Center for Infectious Disease"/>
            <person name="Wu L."/>
            <person name="Ma J."/>
        </authorList>
    </citation>
    <scope>NUCLEOTIDE SEQUENCE [LARGE SCALE GENOMIC DNA]</scope>
    <source>
        <strain evidence="2">KCTC 19466</strain>
    </source>
</reference>